<evidence type="ECO:0000313" key="2">
    <source>
        <dbReference type="EMBL" id="ROW13314.1"/>
    </source>
</evidence>
<reference evidence="2 3" key="1">
    <citation type="submission" date="2015-09" db="EMBL/GenBank/DDBJ databases">
        <title>Host preference determinants of Valsa canker pathogens revealed by comparative genomics.</title>
        <authorList>
            <person name="Yin Z."/>
            <person name="Huang L."/>
        </authorList>
    </citation>
    <scope>NUCLEOTIDE SEQUENCE [LARGE SCALE GENOMIC DNA]</scope>
    <source>
        <strain evidence="2 3">SXYLt</strain>
    </source>
</reference>
<dbReference type="EMBL" id="LKEB01000020">
    <property type="protein sequence ID" value="ROW13314.1"/>
    <property type="molecule type" value="Genomic_DNA"/>
</dbReference>
<gene>
    <name evidence="2" type="ORF">VPNG_05410</name>
</gene>
<keyword evidence="3" id="KW-1185">Reference proteome</keyword>
<feature type="compositionally biased region" description="Basic and acidic residues" evidence="1">
    <location>
        <begin position="19"/>
        <end position="32"/>
    </location>
</feature>
<proteinExistence type="predicted"/>
<feature type="region of interest" description="Disordered" evidence="1">
    <location>
        <begin position="1"/>
        <end position="143"/>
    </location>
</feature>
<dbReference type="AlphaFoldDB" id="A0A423XBH2"/>
<dbReference type="OrthoDB" id="72441at2759"/>
<name>A0A423XBH2_9PEZI</name>
<feature type="compositionally biased region" description="Basic residues" evidence="1">
    <location>
        <begin position="1"/>
        <end position="14"/>
    </location>
</feature>
<feature type="compositionally biased region" description="Basic and acidic residues" evidence="1">
    <location>
        <begin position="113"/>
        <end position="124"/>
    </location>
</feature>
<sequence length="450" mass="50104">MRKHSTVRRSRRAPPLKASDYDHEIGLVDHAAEAATPQAISPQPTETTASSSEARPEAEPRPSSSSLQAPSGIHSPRDGPTSSSAESNKSNKSSKRSRSRRSSSGKAVIPTVHVEEPTPIERPRVPTTTPTGATGSPDSRNTPESAIDVLYENERGGFLCGLPLFSPKALGQLDPPNWTNAAHKPSPTSVDTAQVPDPSWVWAWPEWHINKDDGVDENGWEYSFMFAKMFSWHPPAWWNSCVRRRAWTRQRVKGDPVSSDPHMLSTEYFTVRPSTETARSDSRASVSVSSWVSANVGEKPDIDDIGDLMAILRRSRIDREKLDAVENFLEHGEEDLSHLQHKMHDIMGLFIFQASRRVLLAKLNQVYEQALEELKKNDTGRLQRRGNSLKAAIQHADEECRRLEYWSDVKDVVREGTTEAATDKCGGWDESWKGVDNSGPPEPDTSEDKS</sequence>
<feature type="compositionally biased region" description="Polar residues" evidence="1">
    <location>
        <begin position="132"/>
        <end position="143"/>
    </location>
</feature>
<dbReference type="Proteomes" id="UP000285146">
    <property type="component" value="Unassembled WGS sequence"/>
</dbReference>
<organism evidence="2 3">
    <name type="scientific">Cytospora leucostoma</name>
    <dbReference type="NCBI Taxonomy" id="1230097"/>
    <lineage>
        <taxon>Eukaryota</taxon>
        <taxon>Fungi</taxon>
        <taxon>Dikarya</taxon>
        <taxon>Ascomycota</taxon>
        <taxon>Pezizomycotina</taxon>
        <taxon>Sordariomycetes</taxon>
        <taxon>Sordariomycetidae</taxon>
        <taxon>Diaporthales</taxon>
        <taxon>Cytosporaceae</taxon>
        <taxon>Cytospora</taxon>
    </lineage>
</organism>
<protein>
    <recommendedName>
        <fullName evidence="4">Peroxin/Ferlin domain-containing protein</fullName>
    </recommendedName>
</protein>
<dbReference type="InParanoid" id="A0A423XBH2"/>
<evidence type="ECO:0000313" key="3">
    <source>
        <dbReference type="Proteomes" id="UP000285146"/>
    </source>
</evidence>
<evidence type="ECO:0008006" key="4">
    <source>
        <dbReference type="Google" id="ProtNLM"/>
    </source>
</evidence>
<feature type="region of interest" description="Disordered" evidence="1">
    <location>
        <begin position="417"/>
        <end position="450"/>
    </location>
</feature>
<feature type="compositionally biased region" description="Low complexity" evidence="1">
    <location>
        <begin position="82"/>
        <end position="91"/>
    </location>
</feature>
<accession>A0A423XBH2</accession>
<evidence type="ECO:0000256" key="1">
    <source>
        <dbReference type="SAM" id="MobiDB-lite"/>
    </source>
</evidence>
<dbReference type="STRING" id="1230097.A0A423XBH2"/>
<feature type="compositionally biased region" description="Low complexity" evidence="1">
    <location>
        <begin position="44"/>
        <end position="53"/>
    </location>
</feature>
<comment type="caution">
    <text evidence="2">The sequence shown here is derived from an EMBL/GenBank/DDBJ whole genome shotgun (WGS) entry which is preliminary data.</text>
</comment>
<feature type="compositionally biased region" description="Basic residues" evidence="1">
    <location>
        <begin position="92"/>
        <end position="103"/>
    </location>
</feature>